<feature type="region of interest" description="Disordered" evidence="1">
    <location>
        <begin position="371"/>
        <end position="394"/>
    </location>
</feature>
<dbReference type="PROSITE" id="PS50112">
    <property type="entry name" value="PAS"/>
    <property type="match status" value="1"/>
</dbReference>
<dbReference type="Gene3D" id="3.30.450.20">
    <property type="entry name" value="PAS domain"/>
    <property type="match status" value="1"/>
</dbReference>
<dbReference type="InterPro" id="IPR011006">
    <property type="entry name" value="CheY-like_superfamily"/>
</dbReference>
<organism evidence="3 4">
    <name type="scientific">Pomacea canaliculata</name>
    <name type="common">Golden apple snail</name>
    <dbReference type="NCBI Taxonomy" id="400727"/>
    <lineage>
        <taxon>Eukaryota</taxon>
        <taxon>Metazoa</taxon>
        <taxon>Spiralia</taxon>
        <taxon>Lophotrochozoa</taxon>
        <taxon>Mollusca</taxon>
        <taxon>Gastropoda</taxon>
        <taxon>Caenogastropoda</taxon>
        <taxon>Architaenioglossa</taxon>
        <taxon>Ampullarioidea</taxon>
        <taxon>Ampullariidae</taxon>
        <taxon>Pomacea</taxon>
    </lineage>
</organism>
<dbReference type="SUPFAM" id="SSF52172">
    <property type="entry name" value="CheY-like"/>
    <property type="match status" value="1"/>
</dbReference>
<name>A0A2T7NGA8_POMCA</name>
<dbReference type="Proteomes" id="UP000245119">
    <property type="component" value="Linkage Group LG13"/>
</dbReference>
<dbReference type="OrthoDB" id="189220at2759"/>
<dbReference type="NCBIfam" id="TIGR00229">
    <property type="entry name" value="sensory_box"/>
    <property type="match status" value="1"/>
</dbReference>
<gene>
    <name evidence="3" type="ORF">C0Q70_20713</name>
</gene>
<dbReference type="GO" id="GO:0006355">
    <property type="term" value="P:regulation of DNA-templated transcription"/>
    <property type="evidence" value="ECO:0007669"/>
    <property type="project" value="InterPro"/>
</dbReference>
<dbReference type="InterPro" id="IPR013767">
    <property type="entry name" value="PAS_fold"/>
</dbReference>
<comment type="caution">
    <text evidence="3">The sequence shown here is derived from an EMBL/GenBank/DDBJ whole genome shotgun (WGS) entry which is preliminary data.</text>
</comment>
<sequence>MTHAFQAPFPGVVVFIRQEQASPSDSTSRHVVSWCKQWLAKPHQVPAPPPSTFGWHRAAGNAMSPLERLALAVTCLSQGVVCPFLAPSILRFACLSACLSFTPSLRLCGAVPVLSSRWPPGSPRAELEAEGHDNTSIETGRCGVGIIGYYCTRCNADSDICFGTMRIPQKPMTVLLVFHKEDAQSDSLWQAAERLGYSCSLALTPDAAVEEFTERHHDVIIIDRRTLKALDADTVCRSLRATKFSDFCVIIGITKASPLDKEEASVLPMLKMGFNRRFVENTDIGVCMNELHQLTHGEVRTQRKLRACAALITALDDVSDAVEISSDDHRIQYVNRTYERLTGYTGEELVGRDTREVSRSDRSRDSYECMLSQTKKESTGRARTTRGGKAGRPFRTTAGSRQCWGLEASRASMSQSGWRPATPSTRSPTVSHSLFCQFDMTFDLYQQRDIHDVTLDSLCPIQNTREK</sequence>
<evidence type="ECO:0000313" key="4">
    <source>
        <dbReference type="Proteomes" id="UP000245119"/>
    </source>
</evidence>
<evidence type="ECO:0000313" key="3">
    <source>
        <dbReference type="EMBL" id="PVD20217.1"/>
    </source>
</evidence>
<keyword evidence="4" id="KW-1185">Reference proteome</keyword>
<dbReference type="SMART" id="SM00091">
    <property type="entry name" value="PAS"/>
    <property type="match status" value="1"/>
</dbReference>
<dbReference type="STRING" id="400727.A0A2T7NGA8"/>
<dbReference type="Pfam" id="PF23198">
    <property type="entry name" value="PDE8A_N"/>
    <property type="match status" value="1"/>
</dbReference>
<protein>
    <recommendedName>
        <fullName evidence="2">PAS domain-containing protein</fullName>
    </recommendedName>
</protein>
<dbReference type="InterPro" id="IPR000014">
    <property type="entry name" value="PAS"/>
</dbReference>
<proteinExistence type="predicted"/>
<evidence type="ECO:0000256" key="1">
    <source>
        <dbReference type="SAM" id="MobiDB-lite"/>
    </source>
</evidence>
<dbReference type="CDD" id="cd00130">
    <property type="entry name" value="PAS"/>
    <property type="match status" value="1"/>
</dbReference>
<accession>A0A2T7NGA8</accession>
<dbReference type="EMBL" id="PZQS01000013">
    <property type="protein sequence ID" value="PVD20217.1"/>
    <property type="molecule type" value="Genomic_DNA"/>
</dbReference>
<reference evidence="3 4" key="1">
    <citation type="submission" date="2018-04" db="EMBL/GenBank/DDBJ databases">
        <title>The genome of golden apple snail Pomacea canaliculata provides insight into stress tolerance and invasive adaptation.</title>
        <authorList>
            <person name="Liu C."/>
            <person name="Liu B."/>
            <person name="Ren Y."/>
            <person name="Zhang Y."/>
            <person name="Wang H."/>
            <person name="Li S."/>
            <person name="Jiang F."/>
            <person name="Yin L."/>
            <person name="Zhang G."/>
            <person name="Qian W."/>
            <person name="Fan W."/>
        </authorList>
    </citation>
    <scope>NUCLEOTIDE SEQUENCE [LARGE SCALE GENOMIC DNA]</scope>
    <source>
        <strain evidence="3">SZHN2017</strain>
        <tissue evidence="3">Muscle</tissue>
    </source>
</reference>
<dbReference type="Pfam" id="PF00989">
    <property type="entry name" value="PAS"/>
    <property type="match status" value="1"/>
</dbReference>
<dbReference type="AlphaFoldDB" id="A0A2T7NGA8"/>
<dbReference type="InterPro" id="IPR057304">
    <property type="entry name" value="PDE8-like_REC_N"/>
</dbReference>
<dbReference type="SUPFAM" id="SSF55785">
    <property type="entry name" value="PYP-like sensor domain (PAS domain)"/>
    <property type="match status" value="1"/>
</dbReference>
<dbReference type="InterPro" id="IPR035965">
    <property type="entry name" value="PAS-like_dom_sf"/>
</dbReference>
<feature type="domain" description="PAS" evidence="2">
    <location>
        <begin position="307"/>
        <end position="352"/>
    </location>
</feature>
<evidence type="ECO:0000259" key="2">
    <source>
        <dbReference type="PROSITE" id="PS50112"/>
    </source>
</evidence>